<dbReference type="AlphaFoldDB" id="A0A0S7BMX1"/>
<dbReference type="Pfam" id="PF21981">
    <property type="entry name" value="RecX_HTH3"/>
    <property type="match status" value="1"/>
</dbReference>
<gene>
    <name evidence="5" type="primary">recX</name>
    <name evidence="9" type="ORF">ATC1_131825</name>
</gene>
<dbReference type="RefSeq" id="WP_152024331.1">
    <property type="nucleotide sequence ID" value="NZ_DF968181.1"/>
</dbReference>
<evidence type="ECO:0000256" key="5">
    <source>
        <dbReference type="HAMAP-Rule" id="MF_01114"/>
    </source>
</evidence>
<dbReference type="PANTHER" id="PTHR33602:SF1">
    <property type="entry name" value="REGULATORY PROTEIN RECX FAMILY PROTEIN"/>
    <property type="match status" value="1"/>
</dbReference>
<dbReference type="EMBL" id="DF968181">
    <property type="protein sequence ID" value="GAP41829.1"/>
    <property type="molecule type" value="Genomic_DNA"/>
</dbReference>
<dbReference type="HAMAP" id="MF_01114">
    <property type="entry name" value="RecX"/>
    <property type="match status" value="1"/>
</dbReference>
<keyword evidence="4 5" id="KW-0963">Cytoplasm</keyword>
<name>A0A0S7BMX1_9CHLR</name>
<protein>
    <recommendedName>
        <fullName evidence="3 5">Regulatory protein RecX</fullName>
    </recommendedName>
</protein>
<evidence type="ECO:0000256" key="4">
    <source>
        <dbReference type="ARBA" id="ARBA00022490"/>
    </source>
</evidence>
<comment type="function">
    <text evidence="5">Modulates RecA activity.</text>
</comment>
<dbReference type="GO" id="GO:0006282">
    <property type="term" value="P:regulation of DNA repair"/>
    <property type="evidence" value="ECO:0007669"/>
    <property type="project" value="UniProtKB-UniRule"/>
</dbReference>
<comment type="similarity">
    <text evidence="2 5">Belongs to the RecX family.</text>
</comment>
<reference evidence="9" key="1">
    <citation type="journal article" date="2015" name="Genome Announc.">
        <title>Draft Genome Sequence of Anaerolineae Strain TC1, a Novel Isolate from a Methanogenic Wastewater Treatment System.</title>
        <authorList>
            <person name="Matsuura N."/>
            <person name="Tourlousse D.M."/>
            <person name="Sun L."/>
            <person name="Toyonaga M."/>
            <person name="Kuroda K."/>
            <person name="Ohashi A."/>
            <person name="Cruz R."/>
            <person name="Yamaguchi T."/>
            <person name="Sekiguchi Y."/>
        </authorList>
    </citation>
    <scope>NUCLEOTIDE SEQUENCE [LARGE SCALE GENOMIC DNA]</scope>
    <source>
        <strain evidence="9">TC1</strain>
    </source>
</reference>
<dbReference type="OrthoDB" id="5421057at2"/>
<evidence type="ECO:0000259" key="8">
    <source>
        <dbReference type="Pfam" id="PF21982"/>
    </source>
</evidence>
<sequence length="215" mass="25047">MDGKRITKLAVQKNDQERINIFLDDTFAFGLSRIIGERLRIGQVLTQPEIDKLLSEDLDETIRKRALSYLSRKARSENELRKELLKNGYEDKRIDNAIAELRNSHLLNDEAFSNDWVENRNSLHPRSQRLIALELRHKGITEEIIQESLKNADDDQTAYDLGSRYSRRLAGLKWPDFRKRLSNHLAGKGYDYGVITRVVRQIWNENEHSAEDSLS</sequence>
<evidence type="ECO:0000313" key="9">
    <source>
        <dbReference type="EMBL" id="GAP41829.1"/>
    </source>
</evidence>
<evidence type="ECO:0000256" key="1">
    <source>
        <dbReference type="ARBA" id="ARBA00004496"/>
    </source>
</evidence>
<dbReference type="Pfam" id="PF02631">
    <property type="entry name" value="RecX_HTH2"/>
    <property type="match status" value="1"/>
</dbReference>
<proteinExistence type="inferred from homology"/>
<evidence type="ECO:0000259" key="7">
    <source>
        <dbReference type="Pfam" id="PF21981"/>
    </source>
</evidence>
<evidence type="ECO:0000313" key="10">
    <source>
        <dbReference type="Proteomes" id="UP000053370"/>
    </source>
</evidence>
<dbReference type="InterPro" id="IPR036388">
    <property type="entry name" value="WH-like_DNA-bd_sf"/>
</dbReference>
<dbReference type="Proteomes" id="UP000053370">
    <property type="component" value="Unassembled WGS sequence"/>
</dbReference>
<feature type="domain" description="RecX first three-helical" evidence="8">
    <location>
        <begin position="64"/>
        <end position="101"/>
    </location>
</feature>
<dbReference type="InterPro" id="IPR053924">
    <property type="entry name" value="RecX_HTH_2nd"/>
</dbReference>
<dbReference type="GO" id="GO:0005737">
    <property type="term" value="C:cytoplasm"/>
    <property type="evidence" value="ECO:0007669"/>
    <property type="project" value="UniProtKB-SubCell"/>
</dbReference>
<comment type="subcellular location">
    <subcellularLocation>
        <location evidence="1 5">Cytoplasm</location>
    </subcellularLocation>
</comment>
<evidence type="ECO:0000259" key="6">
    <source>
        <dbReference type="Pfam" id="PF02631"/>
    </source>
</evidence>
<dbReference type="Gene3D" id="1.10.10.10">
    <property type="entry name" value="Winged helix-like DNA-binding domain superfamily/Winged helix DNA-binding domain"/>
    <property type="match status" value="3"/>
</dbReference>
<feature type="domain" description="RecX third three-helical" evidence="7">
    <location>
        <begin position="153"/>
        <end position="199"/>
    </location>
</feature>
<organism evidence="9">
    <name type="scientific">Flexilinea flocculi</name>
    <dbReference type="NCBI Taxonomy" id="1678840"/>
    <lineage>
        <taxon>Bacteria</taxon>
        <taxon>Bacillati</taxon>
        <taxon>Chloroflexota</taxon>
        <taxon>Anaerolineae</taxon>
        <taxon>Anaerolineales</taxon>
        <taxon>Anaerolineaceae</taxon>
        <taxon>Flexilinea</taxon>
    </lineage>
</organism>
<dbReference type="PANTHER" id="PTHR33602">
    <property type="entry name" value="REGULATORY PROTEIN RECX FAMILY PROTEIN"/>
    <property type="match status" value="1"/>
</dbReference>
<dbReference type="InterPro" id="IPR053926">
    <property type="entry name" value="RecX_HTH_1st"/>
</dbReference>
<keyword evidence="10" id="KW-1185">Reference proteome</keyword>
<accession>A0A0S7BMX1</accession>
<dbReference type="STRING" id="1678840.ATC1_131825"/>
<dbReference type="InterPro" id="IPR003783">
    <property type="entry name" value="Regulatory_RecX"/>
</dbReference>
<dbReference type="InterPro" id="IPR053925">
    <property type="entry name" value="RecX_HTH_3rd"/>
</dbReference>
<evidence type="ECO:0000256" key="2">
    <source>
        <dbReference type="ARBA" id="ARBA00009695"/>
    </source>
</evidence>
<dbReference type="Pfam" id="PF21982">
    <property type="entry name" value="RecX_HTH1"/>
    <property type="match status" value="1"/>
</dbReference>
<evidence type="ECO:0000256" key="3">
    <source>
        <dbReference type="ARBA" id="ARBA00018111"/>
    </source>
</evidence>
<feature type="domain" description="RecX second three-helical" evidence="6">
    <location>
        <begin position="108"/>
        <end position="149"/>
    </location>
</feature>